<dbReference type="PANTHER" id="PTHR42718:SF46">
    <property type="entry name" value="BLR6921 PROTEIN"/>
    <property type="match status" value="1"/>
</dbReference>
<feature type="transmembrane region" description="Helical" evidence="7">
    <location>
        <begin position="285"/>
        <end position="306"/>
    </location>
</feature>
<dbReference type="GO" id="GO:0005886">
    <property type="term" value="C:plasma membrane"/>
    <property type="evidence" value="ECO:0007669"/>
    <property type="project" value="UniProtKB-SubCell"/>
</dbReference>
<name>A0A239JH71_9PSED</name>
<evidence type="ECO:0000256" key="1">
    <source>
        <dbReference type="ARBA" id="ARBA00004651"/>
    </source>
</evidence>
<comment type="subcellular location">
    <subcellularLocation>
        <location evidence="1">Cell membrane</location>
        <topology evidence="1">Multi-pass membrane protein</topology>
    </subcellularLocation>
</comment>
<evidence type="ECO:0000259" key="8">
    <source>
        <dbReference type="PROSITE" id="PS50850"/>
    </source>
</evidence>
<dbReference type="SUPFAM" id="SSF103473">
    <property type="entry name" value="MFS general substrate transporter"/>
    <property type="match status" value="1"/>
</dbReference>
<dbReference type="Pfam" id="PF07690">
    <property type="entry name" value="MFS_1"/>
    <property type="match status" value="1"/>
</dbReference>
<dbReference type="Gene3D" id="1.20.1250.20">
    <property type="entry name" value="MFS general substrate transporter like domains"/>
    <property type="match status" value="1"/>
</dbReference>
<dbReference type="PANTHER" id="PTHR42718">
    <property type="entry name" value="MAJOR FACILITATOR SUPERFAMILY MULTIDRUG TRANSPORTER MFSC"/>
    <property type="match status" value="1"/>
</dbReference>
<evidence type="ECO:0000256" key="7">
    <source>
        <dbReference type="SAM" id="Phobius"/>
    </source>
</evidence>
<feature type="transmembrane region" description="Helical" evidence="7">
    <location>
        <begin position="419"/>
        <end position="437"/>
    </location>
</feature>
<reference evidence="10" key="1">
    <citation type="submission" date="2017-06" db="EMBL/GenBank/DDBJ databases">
        <authorList>
            <person name="Varghese N."/>
            <person name="Submissions S."/>
        </authorList>
    </citation>
    <scope>NUCLEOTIDE SEQUENCE [LARGE SCALE GENOMIC DNA]</scope>
    <source>
        <strain evidence="10">DSM 22348</strain>
    </source>
</reference>
<feature type="transmembrane region" description="Helical" evidence="7">
    <location>
        <begin position="252"/>
        <end position="279"/>
    </location>
</feature>
<keyword evidence="5 7" id="KW-1133">Transmembrane helix</keyword>
<keyword evidence="10" id="KW-1185">Reference proteome</keyword>
<feature type="transmembrane region" description="Helical" evidence="7">
    <location>
        <begin position="64"/>
        <end position="84"/>
    </location>
</feature>
<keyword evidence="2" id="KW-0813">Transport</keyword>
<evidence type="ECO:0000313" key="10">
    <source>
        <dbReference type="Proteomes" id="UP000198407"/>
    </source>
</evidence>
<dbReference type="GO" id="GO:0022857">
    <property type="term" value="F:transmembrane transporter activity"/>
    <property type="evidence" value="ECO:0007669"/>
    <property type="project" value="InterPro"/>
</dbReference>
<dbReference type="EMBL" id="FZOL01000022">
    <property type="protein sequence ID" value="SNT05396.1"/>
    <property type="molecule type" value="Genomic_DNA"/>
</dbReference>
<keyword evidence="3" id="KW-1003">Cell membrane</keyword>
<feature type="transmembrane region" description="Helical" evidence="7">
    <location>
        <begin position="318"/>
        <end position="338"/>
    </location>
</feature>
<dbReference type="PROSITE" id="PS50850">
    <property type="entry name" value="MFS"/>
    <property type="match status" value="1"/>
</dbReference>
<proteinExistence type="predicted"/>
<protein>
    <submittedName>
        <fullName evidence="9">Drug resistance transporter, EmrB/QacA subfamily</fullName>
    </submittedName>
</protein>
<dbReference type="Proteomes" id="UP000198407">
    <property type="component" value="Unassembled WGS sequence"/>
</dbReference>
<evidence type="ECO:0000256" key="2">
    <source>
        <dbReference type="ARBA" id="ARBA00022448"/>
    </source>
</evidence>
<feature type="transmembrane region" description="Helical" evidence="7">
    <location>
        <begin position="35"/>
        <end position="57"/>
    </location>
</feature>
<evidence type="ECO:0000313" key="9">
    <source>
        <dbReference type="EMBL" id="SNT05396.1"/>
    </source>
</evidence>
<gene>
    <name evidence="9" type="ORF">SAMN05444352_12263</name>
</gene>
<dbReference type="Gene3D" id="1.20.1720.10">
    <property type="entry name" value="Multidrug resistance protein D"/>
    <property type="match status" value="1"/>
</dbReference>
<feature type="transmembrane region" description="Helical" evidence="7">
    <location>
        <begin position="151"/>
        <end position="169"/>
    </location>
</feature>
<feature type="transmembrane region" description="Helical" evidence="7">
    <location>
        <begin position="389"/>
        <end position="407"/>
    </location>
</feature>
<accession>A0A239JH71</accession>
<feature type="transmembrane region" description="Helical" evidence="7">
    <location>
        <begin position="344"/>
        <end position="368"/>
    </location>
</feature>
<dbReference type="RefSeq" id="WP_084702910.1">
    <property type="nucleotide sequence ID" value="NZ_FZOL01000022.1"/>
</dbReference>
<organism evidence="9 10">
    <name type="scientific">Pseudomonas japonica</name>
    <dbReference type="NCBI Taxonomy" id="256466"/>
    <lineage>
        <taxon>Bacteria</taxon>
        <taxon>Pseudomonadati</taxon>
        <taxon>Pseudomonadota</taxon>
        <taxon>Gammaproteobacteria</taxon>
        <taxon>Pseudomonadales</taxon>
        <taxon>Pseudomonadaceae</taxon>
        <taxon>Pseudomonas</taxon>
    </lineage>
</organism>
<feature type="transmembrane region" description="Helical" evidence="7">
    <location>
        <begin position="90"/>
        <end position="112"/>
    </location>
</feature>
<dbReference type="InterPro" id="IPR011701">
    <property type="entry name" value="MFS"/>
</dbReference>
<feature type="transmembrane region" description="Helical" evidence="7">
    <location>
        <begin position="213"/>
        <end position="231"/>
    </location>
</feature>
<feature type="transmembrane region" description="Helical" evidence="7">
    <location>
        <begin position="124"/>
        <end position="145"/>
    </location>
</feature>
<keyword evidence="6 7" id="KW-0472">Membrane</keyword>
<evidence type="ECO:0000256" key="5">
    <source>
        <dbReference type="ARBA" id="ARBA00022989"/>
    </source>
</evidence>
<dbReference type="InterPro" id="IPR020846">
    <property type="entry name" value="MFS_dom"/>
</dbReference>
<dbReference type="InterPro" id="IPR036259">
    <property type="entry name" value="MFS_trans_sf"/>
</dbReference>
<dbReference type="OrthoDB" id="9812221at2"/>
<feature type="transmembrane region" description="Helical" evidence="7">
    <location>
        <begin position="189"/>
        <end position="207"/>
    </location>
</feature>
<dbReference type="STRING" id="1215104.GCA_000730585_01025"/>
<evidence type="ECO:0000256" key="6">
    <source>
        <dbReference type="ARBA" id="ARBA00023136"/>
    </source>
</evidence>
<evidence type="ECO:0000256" key="4">
    <source>
        <dbReference type="ARBA" id="ARBA00022692"/>
    </source>
</evidence>
<feature type="domain" description="Major facilitator superfamily (MFS) profile" evidence="8">
    <location>
        <begin position="1"/>
        <end position="443"/>
    </location>
</feature>
<evidence type="ECO:0000256" key="3">
    <source>
        <dbReference type="ARBA" id="ARBA00022475"/>
    </source>
</evidence>
<dbReference type="AlphaFoldDB" id="A0A239JH71"/>
<sequence>MIIGCALFMELLDSTAVLTALPQLAVDFAEPGVRMNLVVTLYLLAVAMFIPLSGWLAERLRPRRVFVAAIALFVVSSLACALSASLWQLVLARFCQGMAGALMVPVGQVILLRWSGKGDLLKAMAYLTMPALLGPVFGPPLGGLLVTWLSWHWIFLLNLPIGLLGIALVLRHVPDYPGQRGRPLDLRGFLLGSPALACLVLAFESLGHGSLRWQWSCLLLAAGVLFALGYLRHARRSSAPLLDLSLLRIHGFAVVLGGGTLFRLGSAALPFLLVLLFQLGYGMSALQAGLLTFAGGAGALLIKFISVPLARRFGCRTLLVWNSLLGAFSIAVCALFSADTAPVVVMFLLFIGGLSRSLQMTAVGALTYADIPPEHSASAATLSATSVQLSLSLAVCLAAMILGLIQGLRGHAQPEAGDIQLTLLLVSSMCLAAGLVFRRLAND</sequence>
<keyword evidence="4 7" id="KW-0812">Transmembrane</keyword>